<proteinExistence type="predicted"/>
<dbReference type="SUPFAM" id="SSF81383">
    <property type="entry name" value="F-box domain"/>
    <property type="match status" value="1"/>
</dbReference>
<dbReference type="Pfam" id="PF12937">
    <property type="entry name" value="F-box-like"/>
    <property type="match status" value="1"/>
</dbReference>
<dbReference type="InterPro" id="IPR036047">
    <property type="entry name" value="F-box-like_dom_sf"/>
</dbReference>
<sequence>MHFIALPLETITNILGQARPIDIRRCQLVCRHLRQLVTSSSYLQYILELDSCGYTVPLISRSDLSYEEMIKMLREHREAWQDPSSRSTEFIKILPRERVNSYIADGVFTYGHTDKKDQLEHNPTIDEIHFHRLRSTNKGTGYEHWHHHDFGFPIEAFAIQPEIDLLVLVEGTVLKEQIERHHMIGMMTRVYKSYRLHFQTISANTPHVLSSSTFLDTGLGGVSSIKEPIGTQLTVSLNGRMIMLVGSTNHSTTERTIGVWDWVEGTEILRISVPTYPLHNHQSIPCCHAYLLSEEYLAVFRFDDEASPPTNSQDTKLGHFDTYQLRAQPGARWFTRFELPSSSVPEVEREVTMLYRSAGLPWTPDWLSKLQYAPRIYETAPQNRLFCLFLTIWTIQRSNTGAVLDRRPYHPLVHVPVQALLSHLGAKYDNHPTVIPWSDWGRQVCWVDTSSWAYPPVTHSDVSGLRHSIRDFHYYTLSDNQTIKPARDMQAILDFDPQRIKLTRAIEIRPGGSNNQASHSEFMAHLNTSSNRKRIFETPVNLVTPYIHTSLNLRPLPPDDAFLTSCLIDDEHILILVKGHKDEMNHLVPLVAFHAYTL</sequence>
<dbReference type="AlphaFoldDB" id="A0A8H3HT54"/>
<accession>A0A8H3HT54</accession>
<dbReference type="CDD" id="cd09917">
    <property type="entry name" value="F-box_SF"/>
    <property type="match status" value="1"/>
</dbReference>
<dbReference type="PROSITE" id="PS50181">
    <property type="entry name" value="FBOX"/>
    <property type="match status" value="1"/>
</dbReference>
<protein>
    <recommendedName>
        <fullName evidence="1">F-box domain-containing protein</fullName>
    </recommendedName>
</protein>
<dbReference type="SMART" id="SM00256">
    <property type="entry name" value="FBOX"/>
    <property type="match status" value="1"/>
</dbReference>
<evidence type="ECO:0000259" key="1">
    <source>
        <dbReference type="PROSITE" id="PS50181"/>
    </source>
</evidence>
<dbReference type="InterPro" id="IPR001810">
    <property type="entry name" value="F-box_dom"/>
</dbReference>
<gene>
    <name evidence="2" type="ORF">RDB_LOCUS36712</name>
</gene>
<reference evidence="2" key="1">
    <citation type="submission" date="2021-01" db="EMBL/GenBank/DDBJ databases">
        <authorList>
            <person name="Kaushik A."/>
        </authorList>
    </citation>
    <scope>NUCLEOTIDE SEQUENCE</scope>
    <source>
        <strain evidence="2">AG5</strain>
    </source>
</reference>
<evidence type="ECO:0000313" key="3">
    <source>
        <dbReference type="Proteomes" id="UP000663827"/>
    </source>
</evidence>
<dbReference type="Proteomes" id="UP000663827">
    <property type="component" value="Unassembled WGS sequence"/>
</dbReference>
<evidence type="ECO:0000313" key="2">
    <source>
        <dbReference type="EMBL" id="CAE7096056.1"/>
    </source>
</evidence>
<name>A0A8H3HT54_9AGAM</name>
<comment type="caution">
    <text evidence="2">The sequence shown here is derived from an EMBL/GenBank/DDBJ whole genome shotgun (WGS) entry which is preliminary data.</text>
</comment>
<organism evidence="2 3">
    <name type="scientific">Rhizoctonia solani</name>
    <dbReference type="NCBI Taxonomy" id="456999"/>
    <lineage>
        <taxon>Eukaryota</taxon>
        <taxon>Fungi</taxon>
        <taxon>Dikarya</taxon>
        <taxon>Basidiomycota</taxon>
        <taxon>Agaricomycotina</taxon>
        <taxon>Agaricomycetes</taxon>
        <taxon>Cantharellales</taxon>
        <taxon>Ceratobasidiaceae</taxon>
        <taxon>Rhizoctonia</taxon>
    </lineage>
</organism>
<dbReference type="EMBL" id="CAJNJQ010000718">
    <property type="protein sequence ID" value="CAE7096056.1"/>
    <property type="molecule type" value="Genomic_DNA"/>
</dbReference>
<feature type="domain" description="F-box" evidence="1">
    <location>
        <begin position="1"/>
        <end position="46"/>
    </location>
</feature>